<evidence type="ECO:0000313" key="2">
    <source>
        <dbReference type="EMBL" id="VBB81549.1"/>
    </source>
</evidence>
<protein>
    <submittedName>
        <fullName evidence="2">Uncharacterized protein</fullName>
    </submittedName>
</protein>
<evidence type="ECO:0000313" key="3">
    <source>
        <dbReference type="Proteomes" id="UP000280685"/>
    </source>
</evidence>
<name>A0ABY6SDN6_PODCO</name>
<dbReference type="EMBL" id="LR026968">
    <property type="protein sequence ID" value="VBB81549.1"/>
    <property type="molecule type" value="Genomic_DNA"/>
</dbReference>
<accession>A0ABY6SDN6</accession>
<keyword evidence="3" id="KW-1185">Reference proteome</keyword>
<evidence type="ECO:0000256" key="1">
    <source>
        <dbReference type="SAM" id="SignalP"/>
    </source>
</evidence>
<proteinExistence type="predicted"/>
<gene>
    <name evidence="2" type="ORF">PODCO_507475</name>
</gene>
<reference evidence="2" key="1">
    <citation type="submission" date="2018-02" db="EMBL/GenBank/DDBJ databases">
        <authorList>
            <person name="Silar P."/>
        </authorList>
    </citation>
    <scope>NUCLEOTIDE SEQUENCE [LARGE SCALE GENOMIC DNA]</scope>
    <source>
        <strain evidence="2">T</strain>
    </source>
</reference>
<feature type="signal peptide" evidence="1">
    <location>
        <begin position="1"/>
        <end position="17"/>
    </location>
</feature>
<dbReference type="Proteomes" id="UP000280685">
    <property type="component" value="Chromosome 5"/>
</dbReference>
<keyword evidence="1" id="KW-0732">Signal</keyword>
<feature type="chain" id="PRO_5046801061" evidence="1">
    <location>
        <begin position="18"/>
        <end position="138"/>
    </location>
</feature>
<organism evidence="2 3">
    <name type="scientific">Podospora comata</name>
    <dbReference type="NCBI Taxonomy" id="48703"/>
    <lineage>
        <taxon>Eukaryota</taxon>
        <taxon>Fungi</taxon>
        <taxon>Dikarya</taxon>
        <taxon>Ascomycota</taxon>
        <taxon>Pezizomycotina</taxon>
        <taxon>Sordariomycetes</taxon>
        <taxon>Sordariomycetidae</taxon>
        <taxon>Sordariales</taxon>
        <taxon>Podosporaceae</taxon>
        <taxon>Podospora</taxon>
    </lineage>
</organism>
<sequence length="138" mass="14244">MKTTWLSFAAFAQAAMAMPATEVKLEAKDIEFKTTAAAEAALLACGCVHNNDAGRWDDPMKPSGRLADLCSRGGGCHQAAIGRMCVHGDTGQCGCAVASAEECESCESSLKLALGSGPAFSAVVFLLPSLVSSGKQWS</sequence>